<keyword evidence="2" id="KW-1185">Reference proteome</keyword>
<gene>
    <name evidence="1" type="ORF">BD626DRAFT_576917</name>
</gene>
<accession>A0A550BSW1</accession>
<protein>
    <submittedName>
        <fullName evidence="1">Uncharacterized protein</fullName>
    </submittedName>
</protein>
<organism evidence="1 2">
    <name type="scientific">Schizophyllum amplum</name>
    <dbReference type="NCBI Taxonomy" id="97359"/>
    <lineage>
        <taxon>Eukaryota</taxon>
        <taxon>Fungi</taxon>
        <taxon>Dikarya</taxon>
        <taxon>Basidiomycota</taxon>
        <taxon>Agaricomycotina</taxon>
        <taxon>Agaricomycetes</taxon>
        <taxon>Agaricomycetidae</taxon>
        <taxon>Agaricales</taxon>
        <taxon>Schizophyllaceae</taxon>
        <taxon>Schizophyllum</taxon>
    </lineage>
</organism>
<dbReference type="EMBL" id="VDMD01000106">
    <property type="protein sequence ID" value="TRM55626.1"/>
    <property type="molecule type" value="Genomic_DNA"/>
</dbReference>
<comment type="caution">
    <text evidence="1">The sequence shown here is derived from an EMBL/GenBank/DDBJ whole genome shotgun (WGS) entry which is preliminary data.</text>
</comment>
<evidence type="ECO:0000313" key="1">
    <source>
        <dbReference type="EMBL" id="TRM55626.1"/>
    </source>
</evidence>
<name>A0A550BSW1_9AGAR</name>
<evidence type="ECO:0000313" key="2">
    <source>
        <dbReference type="Proteomes" id="UP000320762"/>
    </source>
</evidence>
<sequence>MSDAATSCRRFLYSRIASSPYLLGMKTRNQAIASLIPLSEDLLIRNVRAVRRTSMICRLNRTYARNIDRLVIELQREDFIAAIDHINSILRNIVNVAVLSIIVDRLPRAMQTRLYAGVFLPHLYSLAVSGSSLHALRLFLDVHRHSLRDLYIEAADRRSVMAPHVGLLNVHLDNIIGSTNSVAEILRNCDPNRRMVIWLSGETRAPVLQRLYPLFHQYHIAVLCIVVSPRDHGVLATLAMCFPRLRCLKIIEKGFRDTHVWSKHQAWVQALQGLTVLSRLSLQITRAIDAGAIRVAPWFPYGTSTSDIEMKGEGGSADSPPTRWGCPPETRAAAQKDATAPSLEELDRPVQELAFVDFHVVDVLAAFGAGSREAAVTARSRPERRRAVTWLVYIVSDP</sequence>
<dbReference type="Proteomes" id="UP000320762">
    <property type="component" value="Unassembled WGS sequence"/>
</dbReference>
<reference evidence="1 2" key="1">
    <citation type="journal article" date="2019" name="New Phytol.">
        <title>Comparative genomics reveals unique wood-decay strategies and fruiting body development in the Schizophyllaceae.</title>
        <authorList>
            <person name="Almasi E."/>
            <person name="Sahu N."/>
            <person name="Krizsan K."/>
            <person name="Balint B."/>
            <person name="Kovacs G.M."/>
            <person name="Kiss B."/>
            <person name="Cseklye J."/>
            <person name="Drula E."/>
            <person name="Henrissat B."/>
            <person name="Nagy I."/>
            <person name="Chovatia M."/>
            <person name="Adam C."/>
            <person name="LaButti K."/>
            <person name="Lipzen A."/>
            <person name="Riley R."/>
            <person name="Grigoriev I.V."/>
            <person name="Nagy L.G."/>
        </authorList>
    </citation>
    <scope>NUCLEOTIDE SEQUENCE [LARGE SCALE GENOMIC DNA]</scope>
    <source>
        <strain evidence="1 2">NL-1724</strain>
    </source>
</reference>
<dbReference type="AlphaFoldDB" id="A0A550BSW1"/>
<proteinExistence type="predicted"/>